<feature type="region of interest" description="Disordered" evidence="1">
    <location>
        <begin position="1"/>
        <end position="26"/>
    </location>
</feature>
<gene>
    <name evidence="2" type="ORF">Aory04_000447800</name>
</gene>
<evidence type="ECO:0000256" key="1">
    <source>
        <dbReference type="SAM" id="MobiDB-lite"/>
    </source>
</evidence>
<dbReference type="EMBL" id="BSYA01000040">
    <property type="protein sequence ID" value="GMG27957.1"/>
    <property type="molecule type" value="Genomic_DNA"/>
</dbReference>
<dbReference type="Proteomes" id="UP001165205">
    <property type="component" value="Unassembled WGS sequence"/>
</dbReference>
<proteinExistence type="predicted"/>
<organism evidence="2 3">
    <name type="scientific">Aspergillus oryzae</name>
    <name type="common">Yellow koji mold</name>
    <dbReference type="NCBI Taxonomy" id="5062"/>
    <lineage>
        <taxon>Eukaryota</taxon>
        <taxon>Fungi</taxon>
        <taxon>Dikarya</taxon>
        <taxon>Ascomycota</taxon>
        <taxon>Pezizomycotina</taxon>
        <taxon>Eurotiomycetes</taxon>
        <taxon>Eurotiomycetidae</taxon>
        <taxon>Eurotiales</taxon>
        <taxon>Aspergillaceae</taxon>
        <taxon>Aspergillus</taxon>
        <taxon>Aspergillus subgen. Circumdati</taxon>
    </lineage>
</organism>
<comment type="caution">
    <text evidence="2">The sequence shown here is derived from an EMBL/GenBank/DDBJ whole genome shotgun (WGS) entry which is preliminary data.</text>
</comment>
<reference evidence="2" key="1">
    <citation type="submission" date="2023-04" db="EMBL/GenBank/DDBJ databases">
        <title>Aspergillus oryzae NBRC 4228.</title>
        <authorList>
            <person name="Ichikawa N."/>
            <person name="Sato H."/>
            <person name="Tonouchi N."/>
        </authorList>
    </citation>
    <scope>NUCLEOTIDE SEQUENCE</scope>
    <source>
        <strain evidence="2">NBRC 4228</strain>
    </source>
</reference>
<dbReference type="AlphaFoldDB" id="A0AAN5BVY4"/>
<name>A0AAN5BVY4_ASPOZ</name>
<evidence type="ECO:0000313" key="2">
    <source>
        <dbReference type="EMBL" id="GMG27957.1"/>
    </source>
</evidence>
<accession>A0AAN5BVY4</accession>
<protein>
    <submittedName>
        <fullName evidence="2">Unnamed protein product</fullName>
    </submittedName>
</protein>
<sequence>MEFRSGESANPRKRPHRADDENVEDSGTATAAEGFFEALCIGSDHPAMLEAMIKAKQGATYLVLLMNKRLRHNRKFVQIPDDNHLSLRISRPVSCSRVCSGHGNSGEIYQVLIHAPVLNQFSNVSLCTWTVVLSLWDNPSITPQWAGCLFYVLLD</sequence>
<evidence type="ECO:0000313" key="3">
    <source>
        <dbReference type="Proteomes" id="UP001165205"/>
    </source>
</evidence>